<keyword evidence="3" id="KW-1185">Reference proteome</keyword>
<keyword evidence="2" id="KW-0378">Hydrolase</keyword>
<reference evidence="2 3" key="1">
    <citation type="submission" date="2024-10" db="EMBL/GenBank/DDBJ databases">
        <title>The Natural Products Discovery Center: Release of the First 8490 Sequenced Strains for Exploring Actinobacteria Biosynthetic Diversity.</title>
        <authorList>
            <person name="Kalkreuter E."/>
            <person name="Kautsar S.A."/>
            <person name="Yang D."/>
            <person name="Bader C.D."/>
            <person name="Teijaro C.N."/>
            <person name="Fluegel L."/>
            <person name="Davis C.M."/>
            <person name="Simpson J.R."/>
            <person name="Lauterbach L."/>
            <person name="Steele A.D."/>
            <person name="Gui C."/>
            <person name="Meng S."/>
            <person name="Li G."/>
            <person name="Viehrig K."/>
            <person name="Ye F."/>
            <person name="Su P."/>
            <person name="Kiefer A.F."/>
            <person name="Nichols A."/>
            <person name="Cepeda A.J."/>
            <person name="Yan W."/>
            <person name="Fan B."/>
            <person name="Jiang Y."/>
            <person name="Adhikari A."/>
            <person name="Zheng C.-J."/>
            <person name="Schuster L."/>
            <person name="Cowan T.M."/>
            <person name="Smanski M.J."/>
            <person name="Chevrette M.G."/>
            <person name="De Carvalho L.P.S."/>
            <person name="Shen B."/>
        </authorList>
    </citation>
    <scope>NUCLEOTIDE SEQUENCE [LARGE SCALE GENOMIC DNA]</scope>
    <source>
        <strain evidence="2 3">NPDC050545</strain>
    </source>
</reference>
<dbReference type="InterPro" id="IPR050491">
    <property type="entry name" value="AmpC-like"/>
</dbReference>
<protein>
    <submittedName>
        <fullName evidence="2">Serine hydrolase domain-containing protein</fullName>
        <ecNumber evidence="2">3.-.-.-</ecNumber>
    </submittedName>
</protein>
<dbReference type="EC" id="3.-.-.-" evidence="2"/>
<comment type="caution">
    <text evidence="2">The sequence shown here is derived from an EMBL/GenBank/DDBJ whole genome shotgun (WGS) entry which is preliminary data.</text>
</comment>
<dbReference type="PANTHER" id="PTHR46825">
    <property type="entry name" value="D-ALANYL-D-ALANINE-CARBOXYPEPTIDASE/ENDOPEPTIDASE AMPH"/>
    <property type="match status" value="1"/>
</dbReference>
<evidence type="ECO:0000313" key="2">
    <source>
        <dbReference type="EMBL" id="MFI6505935.1"/>
    </source>
</evidence>
<dbReference type="Gene3D" id="3.40.710.10">
    <property type="entry name" value="DD-peptidase/beta-lactamase superfamily"/>
    <property type="match status" value="1"/>
</dbReference>
<sequence length="471" mass="50360">MGLWRDVETLLRDSIARHGTAGCGLAITVDGEQREFAAGVADVRTAEPFRQDALCLVGSTAKVYTATLIMKLADECGLDLDEPIRRHLPGLRLADEDAASALTTRHLLAHTSGLGIGPYADHGQADDAVECYVDALATRPSVHGPGERWGYSNAGFVIAGRLVEVLSGRCWDEALRELLLAPAGLDDTLTMPEQILPRPIARPHLRETDGTLRPAPGWGLVGRSMGPTGSTLAATAGDLARFARLHLDNGRSGNGTRILSADAVQAMRQRQAEVPAGWPYGDGWCLGWYAATWDGHQVVAHAGHNLGTGSHLCLLPGLGTAMAMVFNSTPGDAALNHEVFGHLARELFGITKPDPWLALPTGPIPDLSPYTGRYDNDLVRIVVDLDGDELVVRREPQDGVSVEPAQRRLRFLTRTAFGAGDGALHGARAPGGYATPEAFFSGFGATGRPEFLHDSVFVLRRHHDQAEGAGR</sequence>
<evidence type="ECO:0000313" key="3">
    <source>
        <dbReference type="Proteomes" id="UP001612741"/>
    </source>
</evidence>
<dbReference type="SUPFAM" id="SSF56601">
    <property type="entry name" value="beta-lactamase/transpeptidase-like"/>
    <property type="match status" value="1"/>
</dbReference>
<proteinExistence type="predicted"/>
<accession>A0ABW7ZCR2</accession>
<dbReference type="InterPro" id="IPR001466">
    <property type="entry name" value="Beta-lactam-related"/>
</dbReference>
<dbReference type="GO" id="GO:0016787">
    <property type="term" value="F:hydrolase activity"/>
    <property type="evidence" value="ECO:0007669"/>
    <property type="project" value="UniProtKB-KW"/>
</dbReference>
<dbReference type="InterPro" id="IPR012338">
    <property type="entry name" value="Beta-lactam/transpept-like"/>
</dbReference>
<feature type="domain" description="Beta-lactamase-related" evidence="1">
    <location>
        <begin position="8"/>
        <end position="333"/>
    </location>
</feature>
<dbReference type="RefSeq" id="WP_397092394.1">
    <property type="nucleotide sequence ID" value="NZ_JBITGY010000028.1"/>
</dbReference>
<dbReference type="Pfam" id="PF00144">
    <property type="entry name" value="Beta-lactamase"/>
    <property type="match status" value="1"/>
</dbReference>
<organism evidence="2 3">
    <name type="scientific">Nonomuraea typhae</name>
    <dbReference type="NCBI Taxonomy" id="2603600"/>
    <lineage>
        <taxon>Bacteria</taxon>
        <taxon>Bacillati</taxon>
        <taxon>Actinomycetota</taxon>
        <taxon>Actinomycetes</taxon>
        <taxon>Streptosporangiales</taxon>
        <taxon>Streptosporangiaceae</taxon>
        <taxon>Nonomuraea</taxon>
    </lineage>
</organism>
<dbReference type="EMBL" id="JBITGY010000028">
    <property type="protein sequence ID" value="MFI6505935.1"/>
    <property type="molecule type" value="Genomic_DNA"/>
</dbReference>
<evidence type="ECO:0000259" key="1">
    <source>
        <dbReference type="Pfam" id="PF00144"/>
    </source>
</evidence>
<dbReference type="PANTHER" id="PTHR46825:SF7">
    <property type="entry name" value="D-ALANYL-D-ALANINE CARBOXYPEPTIDASE"/>
    <property type="match status" value="1"/>
</dbReference>
<name>A0ABW7ZCR2_9ACTN</name>
<dbReference type="Proteomes" id="UP001612741">
    <property type="component" value="Unassembled WGS sequence"/>
</dbReference>
<gene>
    <name evidence="2" type="ORF">ACIBG2_51790</name>
</gene>